<dbReference type="PANTHER" id="PTHR21310:SF51">
    <property type="entry name" value="AMINOGLYCOSIDE PHOSPHOTRANSFERASE DOMAIN-CONTAINING PROTEIN"/>
    <property type="match status" value="1"/>
</dbReference>
<keyword evidence="3" id="KW-1185">Reference proteome</keyword>
<reference evidence="2 3" key="1">
    <citation type="submission" date="2018-08" db="EMBL/GenBank/DDBJ databases">
        <title>Comparative analysis of Burkholderia isolates from Puerto Rico.</title>
        <authorList>
            <person name="Hall C."/>
            <person name="Sahl J."/>
            <person name="Wagner D."/>
        </authorList>
    </citation>
    <scope>NUCLEOTIDE SEQUENCE [LARGE SCALE GENOMIC DNA]</scope>
    <source>
        <strain evidence="2 3">Bp8966</strain>
    </source>
</reference>
<dbReference type="EMBL" id="QTPM01000130">
    <property type="protein sequence ID" value="RQY77091.1"/>
    <property type="molecule type" value="Genomic_DNA"/>
</dbReference>
<dbReference type="InterPro" id="IPR011009">
    <property type="entry name" value="Kinase-like_dom_sf"/>
</dbReference>
<sequence>MSRYGKEEIMDIRLSDGSSWSLAAINALLVRRCEGGFHDLQLLSNGQSTVLSGTQRLSGLPVVVKLTIAPGTAKSEAYFLDSWRASGVPVPNVLLVDDATHDHEPDILVMERVNGSPLARSGHVSTDMVKRIAKLQSLMHRAAGQGYGRPDREQPWRGVADTFSDEMEIEWERRLAQIVQHEMFQGRLRSQFLAATCCIESDCERERSGGTLTHSDLSMDNVLLNTAGEIVIIDPNCRLTHPAMCAAYTFLRLSLGGQADAAQIYRFSYLSDSRIREQVFGAALQLRTILSISTWLKKGKFSEAADAARIAGLS</sequence>
<accession>A0ABX9YBH2</accession>
<gene>
    <name evidence="2" type="ORF">DF017_37075</name>
</gene>
<dbReference type="InterPro" id="IPR051678">
    <property type="entry name" value="AGP_Transferase"/>
</dbReference>
<dbReference type="Gene3D" id="3.90.1200.10">
    <property type="match status" value="1"/>
</dbReference>
<proteinExistence type="predicted"/>
<name>A0ABX9YBH2_9BURK</name>
<evidence type="ECO:0000313" key="3">
    <source>
        <dbReference type="Proteomes" id="UP000281098"/>
    </source>
</evidence>
<comment type="caution">
    <text evidence="2">The sequence shown here is derived from an EMBL/GenBank/DDBJ whole genome shotgun (WGS) entry which is preliminary data.</text>
</comment>
<dbReference type="PANTHER" id="PTHR21310">
    <property type="entry name" value="AMINOGLYCOSIDE PHOSPHOTRANSFERASE-RELATED-RELATED"/>
    <property type="match status" value="1"/>
</dbReference>
<evidence type="ECO:0000313" key="2">
    <source>
        <dbReference type="EMBL" id="RQY77091.1"/>
    </source>
</evidence>
<evidence type="ECO:0000259" key="1">
    <source>
        <dbReference type="Pfam" id="PF01636"/>
    </source>
</evidence>
<dbReference type="InterPro" id="IPR002575">
    <property type="entry name" value="Aminoglycoside_PTrfase"/>
</dbReference>
<feature type="domain" description="Aminoglycoside phosphotransferase" evidence="1">
    <location>
        <begin position="61"/>
        <end position="251"/>
    </location>
</feature>
<dbReference type="SUPFAM" id="SSF56112">
    <property type="entry name" value="Protein kinase-like (PK-like)"/>
    <property type="match status" value="1"/>
</dbReference>
<organism evidence="2 3">
    <name type="scientific">Burkholderia stagnalis</name>
    <dbReference type="NCBI Taxonomy" id="1503054"/>
    <lineage>
        <taxon>Bacteria</taxon>
        <taxon>Pseudomonadati</taxon>
        <taxon>Pseudomonadota</taxon>
        <taxon>Betaproteobacteria</taxon>
        <taxon>Burkholderiales</taxon>
        <taxon>Burkholderiaceae</taxon>
        <taxon>Burkholderia</taxon>
        <taxon>Burkholderia cepacia complex</taxon>
    </lineage>
</organism>
<dbReference type="Pfam" id="PF01636">
    <property type="entry name" value="APH"/>
    <property type="match status" value="1"/>
</dbReference>
<protein>
    <submittedName>
        <fullName evidence="2">Aminoglycoside phosphotransferase family protein</fullName>
    </submittedName>
</protein>
<dbReference type="Proteomes" id="UP000281098">
    <property type="component" value="Unassembled WGS sequence"/>
</dbReference>